<keyword evidence="3" id="KW-1185">Reference proteome</keyword>
<dbReference type="Proteomes" id="UP001303899">
    <property type="component" value="Unassembled WGS sequence"/>
</dbReference>
<dbReference type="PROSITE" id="PS51257">
    <property type="entry name" value="PROKAR_LIPOPROTEIN"/>
    <property type="match status" value="1"/>
</dbReference>
<evidence type="ECO:0000313" key="2">
    <source>
        <dbReference type="EMBL" id="MEA5405141.1"/>
    </source>
</evidence>
<gene>
    <name evidence="2" type="ORF">VB776_19555</name>
</gene>
<keyword evidence="1" id="KW-0732">Signal</keyword>
<name>A0ABU5S9J2_9BACT</name>
<reference evidence="2 3" key="1">
    <citation type="submission" date="2023-12" db="EMBL/GenBank/DDBJ databases">
        <title>Novel species of the genus Arcicella isolated from rivers.</title>
        <authorList>
            <person name="Lu H."/>
        </authorList>
    </citation>
    <scope>NUCLEOTIDE SEQUENCE [LARGE SCALE GENOMIC DNA]</scope>
    <source>
        <strain evidence="2 3">DC2W</strain>
    </source>
</reference>
<evidence type="ECO:0000256" key="1">
    <source>
        <dbReference type="SAM" id="SignalP"/>
    </source>
</evidence>
<proteinExistence type="predicted"/>
<feature type="chain" id="PRO_5045568581" evidence="1">
    <location>
        <begin position="20"/>
        <end position="186"/>
    </location>
</feature>
<sequence>MKSISLKIAAILCVMTMIACNNSKDEALNEGRQAPVPLDSLLVPKGQAMVNIAYFDSLSSKKLSDIPIKAYTIRSQELLVAMGLDSSLISKVIYNNIRVYLAYQPTGEKQGTPGYKLYIVPVIGANLDAYPPIGGKDVMLDKNGKGIKPELLGNYADGDQYVLDLNTPCPNTCAINGDLLTKKISH</sequence>
<comment type="caution">
    <text evidence="2">The sequence shown here is derived from an EMBL/GenBank/DDBJ whole genome shotgun (WGS) entry which is preliminary data.</text>
</comment>
<feature type="signal peptide" evidence="1">
    <location>
        <begin position="1"/>
        <end position="19"/>
    </location>
</feature>
<organism evidence="2 3">
    <name type="scientific">Arcicella gelida</name>
    <dbReference type="NCBI Taxonomy" id="2984195"/>
    <lineage>
        <taxon>Bacteria</taxon>
        <taxon>Pseudomonadati</taxon>
        <taxon>Bacteroidota</taxon>
        <taxon>Cytophagia</taxon>
        <taxon>Cytophagales</taxon>
        <taxon>Flectobacillaceae</taxon>
        <taxon>Arcicella</taxon>
    </lineage>
</organism>
<dbReference type="EMBL" id="JAYGIL010000030">
    <property type="protein sequence ID" value="MEA5405141.1"/>
    <property type="molecule type" value="Genomic_DNA"/>
</dbReference>
<accession>A0ABU5S9J2</accession>
<protein>
    <submittedName>
        <fullName evidence="2">Uncharacterized protein</fullName>
    </submittedName>
</protein>
<evidence type="ECO:0000313" key="3">
    <source>
        <dbReference type="Proteomes" id="UP001303899"/>
    </source>
</evidence>
<dbReference type="RefSeq" id="WP_323698558.1">
    <property type="nucleotide sequence ID" value="NZ_JAYGIL010000030.1"/>
</dbReference>